<dbReference type="RefSeq" id="WP_208726371.1">
    <property type="nucleotide sequence ID" value="NZ_CP024637.1"/>
</dbReference>
<evidence type="ECO:0000313" key="1">
    <source>
        <dbReference type="EMBL" id="MDO6408765.1"/>
    </source>
</evidence>
<reference evidence="1" key="1">
    <citation type="submission" date="2023-07" db="EMBL/GenBank/DDBJ databases">
        <title>The extreme plant-growth-promoting properties of Pantoea phytobeneficialis PF55 revealed by functional and genomic analysis.</title>
        <authorList>
            <person name="Nascimento F.X."/>
            <person name="Marcio R.J."/>
        </authorList>
    </citation>
    <scope>NUCLEOTIDE SEQUENCE</scope>
    <source>
        <strain evidence="1">PF55</strain>
    </source>
</reference>
<gene>
    <name evidence="1" type="ORF">Q3404_19535</name>
</gene>
<accession>A0ABT8XZ97</accession>
<dbReference type="SUPFAM" id="SSF141571">
    <property type="entry name" value="Pentapeptide repeat-like"/>
    <property type="match status" value="1"/>
</dbReference>
<comment type="caution">
    <text evidence="1">The sequence shown here is derived from an EMBL/GenBank/DDBJ whole genome shotgun (WGS) entry which is preliminary data.</text>
</comment>
<protein>
    <recommendedName>
        <fullName evidence="3">E3 ubiquitin-protein ligase SopA-like catalytic domain-containing protein</fullName>
    </recommendedName>
</protein>
<name>A0ABT8XZ97_9GAMM</name>
<evidence type="ECO:0008006" key="3">
    <source>
        <dbReference type="Google" id="ProtNLM"/>
    </source>
</evidence>
<dbReference type="Proteomes" id="UP001171299">
    <property type="component" value="Unassembled WGS sequence"/>
</dbReference>
<sequence>MMSDLSVSAASHSTCSSDNNHGASPVRVTVRNVYDINPNSLNPPSDVNYKRVSVEDFKVFSKEYMGSVDNNIKKNFVNLVISSVENQYFILQKDDAFYFNGHLFTNLTFRLLNHKGMHLRCCTLVCNGRPLHWNHVIISNANFENLRIYGLGNGKSSEFMGFTLCDVNLRGAEINDVHFLAGDDNYLRGLIFCNTKLNNVAFLGHASVRYDISATDFSEAVLHIPQLAYVCFSSNVNISQSKWLGLKITGPVDGAGIICENYQEDDITWHPDMFQKIESLRCSVCPEKGAFFILMMRSMKEKNSRIVVDAVNQMVRHIKQSTPALTACLRDKSIRRALIAELRDPLYSACTAIQLFRENLLFQHYQYELLRPDDAEKNDLSMLLETLPVERVMRLQVVINQLAASKEILFGSMMKSARFAELIAYAEQHLSECPYLFINEEKSEIVCLSEKDFGRLLEAEAAPKHPQLIRYHKQTGEIEKVITSAEAVADIRHKNPLLNTLWRHAEYAPRPMISLLFSYRDTLSTTEVNDVNDIVEHIHSLLLHRSVKKDTLFRHRKLLPKLLSPFCGSSYRENCQKLIDQVCKQFSNHPVYSSYTTEQQQSVAVIALIKLFVELSTQQYLGTSMDLAKWLVEPIKKMFMYACESFSPLFSKYERERWEKALITKGLETERDAQTFLSTIKNYKFPFLAEQETQNILNELYPLVAFGDD</sequence>
<keyword evidence="2" id="KW-1185">Reference proteome</keyword>
<evidence type="ECO:0000313" key="2">
    <source>
        <dbReference type="Proteomes" id="UP001171299"/>
    </source>
</evidence>
<proteinExistence type="predicted"/>
<organism evidence="1 2">
    <name type="scientific">Pantoea phytobeneficialis</name>
    <dbReference type="NCBI Taxonomy" id="2052056"/>
    <lineage>
        <taxon>Bacteria</taxon>
        <taxon>Pseudomonadati</taxon>
        <taxon>Pseudomonadota</taxon>
        <taxon>Gammaproteobacteria</taxon>
        <taxon>Enterobacterales</taxon>
        <taxon>Erwiniaceae</taxon>
        <taxon>Pantoea</taxon>
    </lineage>
</organism>
<dbReference type="Gene3D" id="2.160.20.80">
    <property type="entry name" value="E3 ubiquitin-protein ligase SopA"/>
    <property type="match status" value="1"/>
</dbReference>
<dbReference type="EMBL" id="JAUOOM010000021">
    <property type="protein sequence ID" value="MDO6408765.1"/>
    <property type="molecule type" value="Genomic_DNA"/>
</dbReference>